<dbReference type="RefSeq" id="WP_138043824.1">
    <property type="nucleotide sequence ID" value="NZ_VBZC01000004.1"/>
</dbReference>
<gene>
    <name evidence="3" type="ORF">FE633_04965</name>
</gene>
<dbReference type="Pfam" id="PF13561">
    <property type="entry name" value="adh_short_C2"/>
    <property type="match status" value="1"/>
</dbReference>
<evidence type="ECO:0000313" key="4">
    <source>
        <dbReference type="Proteomes" id="UP000305906"/>
    </source>
</evidence>
<evidence type="ECO:0000256" key="2">
    <source>
        <dbReference type="ARBA" id="ARBA00023002"/>
    </source>
</evidence>
<reference evidence="3 4" key="1">
    <citation type="submission" date="2019-05" db="EMBL/GenBank/DDBJ databases">
        <title>Streptomyces sp. NEAU-C151, a novel actinomycete isolated from soil.</title>
        <authorList>
            <person name="Han L."/>
            <person name="Jiang H."/>
        </authorList>
    </citation>
    <scope>NUCLEOTIDE SEQUENCE [LARGE SCALE GENOMIC DNA]</scope>
    <source>
        <strain evidence="3 4">NEAU-C151</strain>
    </source>
</reference>
<sequence>MNSTQEPPPLEGRTVLVAGASGGIGEGMTLGLLQQGAVVVAAGRDAARLRRVSDYADGCGPGTLHTQVIDVADSDSAAVRRELTERYGLFDGAVISIGNWGPPRRAGILDTTDEVWDEMIADNLTSHFRALRAVTPLIAPNGALVHLSGFSAEIPYPGAALVGATNAAKKSLLRSLTAELDGQGPRTYELVIGPIRTRPRAALGADSPAWLTALELGHHAGRLVAGLGPWADEPLQYLLDRASGVHTTVPL</sequence>
<dbReference type="GO" id="GO:0016491">
    <property type="term" value="F:oxidoreductase activity"/>
    <property type="evidence" value="ECO:0007669"/>
    <property type="project" value="UniProtKB-KW"/>
</dbReference>
<dbReference type="Proteomes" id="UP000305906">
    <property type="component" value="Unassembled WGS sequence"/>
</dbReference>
<dbReference type="EMBL" id="VBZC01000004">
    <property type="protein sequence ID" value="TLS47373.1"/>
    <property type="molecule type" value="Genomic_DNA"/>
</dbReference>
<evidence type="ECO:0000313" key="3">
    <source>
        <dbReference type="EMBL" id="TLS47373.1"/>
    </source>
</evidence>
<dbReference type="AlphaFoldDB" id="A0A5R9G3A7"/>
<keyword evidence="4" id="KW-1185">Reference proteome</keyword>
<dbReference type="SUPFAM" id="SSF51735">
    <property type="entry name" value="NAD(P)-binding Rossmann-fold domains"/>
    <property type="match status" value="1"/>
</dbReference>
<comment type="caution">
    <text evidence="3">The sequence shown here is derived from an EMBL/GenBank/DDBJ whole genome shotgun (WGS) entry which is preliminary data.</text>
</comment>
<proteinExistence type="inferred from homology"/>
<dbReference type="InterPro" id="IPR036291">
    <property type="entry name" value="NAD(P)-bd_dom_sf"/>
</dbReference>
<dbReference type="PANTHER" id="PTHR43669:SF3">
    <property type="entry name" value="ALCOHOL DEHYDROGENASE, PUTATIVE (AFU_ORTHOLOGUE AFUA_3G03445)-RELATED"/>
    <property type="match status" value="1"/>
</dbReference>
<name>A0A5R9G3A7_9ACTN</name>
<dbReference type="CDD" id="cd05233">
    <property type="entry name" value="SDR_c"/>
    <property type="match status" value="1"/>
</dbReference>
<comment type="similarity">
    <text evidence="1">Belongs to the short-chain dehydrogenases/reductases (SDR) family.</text>
</comment>
<dbReference type="InterPro" id="IPR002347">
    <property type="entry name" value="SDR_fam"/>
</dbReference>
<protein>
    <submittedName>
        <fullName evidence="3">SDR family oxidoreductase</fullName>
    </submittedName>
</protein>
<organism evidence="3 4">
    <name type="scientific">Streptomyces montanus</name>
    <dbReference type="NCBI Taxonomy" id="2580423"/>
    <lineage>
        <taxon>Bacteria</taxon>
        <taxon>Bacillati</taxon>
        <taxon>Actinomycetota</taxon>
        <taxon>Actinomycetes</taxon>
        <taxon>Kitasatosporales</taxon>
        <taxon>Streptomycetaceae</taxon>
        <taxon>Streptomyces</taxon>
    </lineage>
</organism>
<evidence type="ECO:0000256" key="1">
    <source>
        <dbReference type="ARBA" id="ARBA00006484"/>
    </source>
</evidence>
<dbReference type="Gene3D" id="3.40.50.720">
    <property type="entry name" value="NAD(P)-binding Rossmann-like Domain"/>
    <property type="match status" value="1"/>
</dbReference>
<keyword evidence="2" id="KW-0560">Oxidoreductase</keyword>
<accession>A0A5R9G3A7</accession>
<dbReference type="PANTHER" id="PTHR43669">
    <property type="entry name" value="5-KETO-D-GLUCONATE 5-REDUCTASE"/>
    <property type="match status" value="1"/>
</dbReference>